<dbReference type="Pfam" id="PF13843">
    <property type="entry name" value="DDE_Tnp_1_7"/>
    <property type="match status" value="1"/>
</dbReference>
<evidence type="ECO:0000313" key="3">
    <source>
        <dbReference type="EMBL" id="GBP91730.1"/>
    </source>
</evidence>
<proteinExistence type="predicted"/>
<dbReference type="InterPro" id="IPR048366">
    <property type="entry name" value="TNP-like_GBD"/>
</dbReference>
<evidence type="ECO:0000259" key="1">
    <source>
        <dbReference type="Pfam" id="PF13843"/>
    </source>
</evidence>
<name>A0A4C1ZUR4_EUMVA</name>
<evidence type="ECO:0000313" key="4">
    <source>
        <dbReference type="Proteomes" id="UP000299102"/>
    </source>
</evidence>
<evidence type="ECO:0000259" key="2">
    <source>
        <dbReference type="Pfam" id="PF21788"/>
    </source>
</evidence>
<protein>
    <submittedName>
        <fullName evidence="3">Uncharacterized protein</fullName>
    </submittedName>
</protein>
<dbReference type="Pfam" id="PF21788">
    <property type="entry name" value="TNP-like_GBD"/>
    <property type="match status" value="1"/>
</dbReference>
<dbReference type="Proteomes" id="UP000299102">
    <property type="component" value="Unassembled WGS sequence"/>
</dbReference>
<dbReference type="STRING" id="151549.A0A4C1ZUR4"/>
<dbReference type="InterPro" id="IPR029526">
    <property type="entry name" value="PGBD"/>
</dbReference>
<keyword evidence="4" id="KW-1185">Reference proteome</keyword>
<feature type="domain" description="Transposable element P transposase-like GTP-binding insertion" evidence="2">
    <location>
        <begin position="45"/>
        <end position="106"/>
    </location>
</feature>
<organism evidence="3 4">
    <name type="scientific">Eumeta variegata</name>
    <name type="common">Bagworm moth</name>
    <name type="synonym">Eumeta japonica</name>
    <dbReference type="NCBI Taxonomy" id="151549"/>
    <lineage>
        <taxon>Eukaryota</taxon>
        <taxon>Metazoa</taxon>
        <taxon>Ecdysozoa</taxon>
        <taxon>Arthropoda</taxon>
        <taxon>Hexapoda</taxon>
        <taxon>Insecta</taxon>
        <taxon>Pterygota</taxon>
        <taxon>Neoptera</taxon>
        <taxon>Endopterygota</taxon>
        <taxon>Lepidoptera</taxon>
        <taxon>Glossata</taxon>
        <taxon>Ditrysia</taxon>
        <taxon>Tineoidea</taxon>
        <taxon>Psychidae</taxon>
        <taxon>Oiketicinae</taxon>
        <taxon>Eumeta</taxon>
    </lineage>
</organism>
<accession>A0A4C1ZUR4</accession>
<sequence>MRGRAYQIPVNLSRPAASAAHGRVLCGGVCAAPTATSRQIDEGGKQKLAKWSHLKILLDLDTGEHKLRMVNKLTESHVISEKIPKVKLKHAAKVFSQKVQGALRFSTIPSCSNGPAAGAKRMCAYATRIGFNGYERSVNLLHSEAESVMLDWLDLMMRDPTTRAESNRLDHHEIVPNEFLSDSEDGCIPSDHNLIQCAHLTRKGSDSYSLSEEDKKKPIPAQAVLRLCKPIYNSNRNVTTDNWYSSIELSEELKNKGLTTVEIIKVPLLPPIDENAQDGKLPETKENTICPSRLKEETVYLCIAVIKPVCLACTKKICVQCAAKDRE</sequence>
<comment type="caution">
    <text evidence="3">The sequence shown here is derived from an EMBL/GenBank/DDBJ whole genome shotgun (WGS) entry which is preliminary data.</text>
</comment>
<feature type="domain" description="PiggyBac transposable element-derived protein" evidence="1">
    <location>
        <begin position="216"/>
        <end position="261"/>
    </location>
</feature>
<gene>
    <name evidence="3" type="ORF">EVAR_92007_1</name>
</gene>
<reference evidence="3 4" key="1">
    <citation type="journal article" date="2019" name="Commun. Biol.">
        <title>The bagworm genome reveals a unique fibroin gene that provides high tensile strength.</title>
        <authorList>
            <person name="Kono N."/>
            <person name="Nakamura H."/>
            <person name="Ohtoshi R."/>
            <person name="Tomita M."/>
            <person name="Numata K."/>
            <person name="Arakawa K."/>
        </authorList>
    </citation>
    <scope>NUCLEOTIDE SEQUENCE [LARGE SCALE GENOMIC DNA]</scope>
</reference>
<dbReference type="OrthoDB" id="10057959at2759"/>
<dbReference type="AlphaFoldDB" id="A0A4C1ZUR4"/>
<dbReference type="EMBL" id="BGZK01002202">
    <property type="protein sequence ID" value="GBP91730.1"/>
    <property type="molecule type" value="Genomic_DNA"/>
</dbReference>